<keyword evidence="3" id="KW-0804">Transcription</keyword>
<comment type="caution">
    <text evidence="5">The sequence shown here is derived from an EMBL/GenBank/DDBJ whole genome shotgun (WGS) entry which is preliminary data.</text>
</comment>
<protein>
    <submittedName>
        <fullName evidence="5">Lrp/AsnC family transcriptional regulator</fullName>
    </submittedName>
</protein>
<dbReference type="InterPro" id="IPR011008">
    <property type="entry name" value="Dimeric_a/b-barrel"/>
</dbReference>
<dbReference type="InterPro" id="IPR019888">
    <property type="entry name" value="Tscrpt_reg_AsnC-like"/>
</dbReference>
<evidence type="ECO:0000256" key="1">
    <source>
        <dbReference type="ARBA" id="ARBA00023015"/>
    </source>
</evidence>
<dbReference type="CDD" id="cd00090">
    <property type="entry name" value="HTH_ARSR"/>
    <property type="match status" value="1"/>
</dbReference>
<sequence>MLTSRDETRHGSLAGVDLQILEELRADGRITANDLADRVGVSRTAAARRLGQLLDEDIVRVVGIVHPLTLGIRSLAHVSLTVDKPVRRVGETLGAMPEVPFVSLASGSFPLIAEVRARDDAELAAVLDRVRSVDGVLATETLYYTNLAVDVLRPAQAADVEIDRVDAKILSHLQFDGRMPFTTLAEKVGVSTGTARTRVLRMIDNGVVRIGAIVRTGRRESRIDVGVGISLRGPVSQAGDLLVEMPEVRFLAETLGRYDLLATIDANSLTDAVSVLDRLRAMRSVLRIDSWVHLDTVKESYHYPMEVRP</sequence>
<dbReference type="InterPro" id="IPR011991">
    <property type="entry name" value="ArsR-like_HTH"/>
</dbReference>
<reference evidence="5 6" key="1">
    <citation type="submission" date="2024-01" db="EMBL/GenBank/DDBJ databases">
        <title>Draft genome sequence of Gordonia sp. LSe1-13.</title>
        <authorList>
            <person name="Suphannarot A."/>
            <person name="Mingma R."/>
        </authorList>
    </citation>
    <scope>NUCLEOTIDE SEQUENCE [LARGE SCALE GENOMIC DNA]</scope>
    <source>
        <strain evidence="5 6">LSe1-13</strain>
    </source>
</reference>
<dbReference type="SMART" id="SM00344">
    <property type="entry name" value="HTH_ASNC"/>
    <property type="match status" value="2"/>
</dbReference>
<dbReference type="PRINTS" id="PR00033">
    <property type="entry name" value="HTHASNC"/>
</dbReference>
<evidence type="ECO:0000256" key="3">
    <source>
        <dbReference type="ARBA" id="ARBA00023163"/>
    </source>
</evidence>
<dbReference type="Proteomes" id="UP001347146">
    <property type="component" value="Unassembled WGS sequence"/>
</dbReference>
<evidence type="ECO:0000313" key="6">
    <source>
        <dbReference type="Proteomes" id="UP001347146"/>
    </source>
</evidence>
<keyword evidence="1" id="KW-0805">Transcription regulation</keyword>
<dbReference type="InterPro" id="IPR019887">
    <property type="entry name" value="Tscrpt_reg_AsnC/Lrp_C"/>
</dbReference>
<dbReference type="InterPro" id="IPR036390">
    <property type="entry name" value="WH_DNA-bd_sf"/>
</dbReference>
<feature type="domain" description="HTH asnC-type" evidence="4">
    <location>
        <begin position="13"/>
        <end position="73"/>
    </location>
</feature>
<dbReference type="Pfam" id="PF13404">
    <property type="entry name" value="HTH_AsnC-type"/>
    <property type="match status" value="1"/>
</dbReference>
<dbReference type="SUPFAM" id="SSF46785">
    <property type="entry name" value="Winged helix' DNA-binding domain"/>
    <property type="match status" value="2"/>
</dbReference>
<organism evidence="5 6">
    <name type="scientific">Gordonia sesuvii</name>
    <dbReference type="NCBI Taxonomy" id="3116777"/>
    <lineage>
        <taxon>Bacteria</taxon>
        <taxon>Bacillati</taxon>
        <taxon>Actinomycetota</taxon>
        <taxon>Actinomycetes</taxon>
        <taxon>Mycobacteriales</taxon>
        <taxon>Gordoniaceae</taxon>
        <taxon>Gordonia</taxon>
    </lineage>
</organism>
<dbReference type="Gene3D" id="3.30.70.920">
    <property type="match status" value="2"/>
</dbReference>
<evidence type="ECO:0000259" key="4">
    <source>
        <dbReference type="PROSITE" id="PS50956"/>
    </source>
</evidence>
<feature type="domain" description="HTH asnC-type" evidence="4">
    <location>
        <begin position="162"/>
        <end position="230"/>
    </location>
</feature>
<dbReference type="Pfam" id="PF01037">
    <property type="entry name" value="AsnC_trans_reg"/>
    <property type="match status" value="2"/>
</dbReference>
<keyword evidence="2" id="KW-0238">DNA-binding</keyword>
<dbReference type="InterPro" id="IPR000485">
    <property type="entry name" value="AsnC-type_HTH_dom"/>
</dbReference>
<dbReference type="Pfam" id="PF13412">
    <property type="entry name" value="HTH_24"/>
    <property type="match status" value="1"/>
</dbReference>
<dbReference type="SUPFAM" id="SSF54909">
    <property type="entry name" value="Dimeric alpha+beta barrel"/>
    <property type="match status" value="2"/>
</dbReference>
<dbReference type="RefSeq" id="WP_330433005.1">
    <property type="nucleotide sequence ID" value="NZ_JAZDUF010000003.1"/>
</dbReference>
<dbReference type="EMBL" id="JAZDUF010000003">
    <property type="protein sequence ID" value="MEE3851293.1"/>
    <property type="molecule type" value="Genomic_DNA"/>
</dbReference>
<dbReference type="Gene3D" id="1.10.10.10">
    <property type="entry name" value="Winged helix-like DNA-binding domain superfamily/Winged helix DNA-binding domain"/>
    <property type="match status" value="2"/>
</dbReference>
<dbReference type="PANTHER" id="PTHR30154">
    <property type="entry name" value="LEUCINE-RESPONSIVE REGULATORY PROTEIN"/>
    <property type="match status" value="1"/>
</dbReference>
<name>A0ABU7MEP5_9ACTN</name>
<dbReference type="InterPro" id="IPR036388">
    <property type="entry name" value="WH-like_DNA-bd_sf"/>
</dbReference>
<dbReference type="PROSITE" id="PS50956">
    <property type="entry name" value="HTH_ASNC_2"/>
    <property type="match status" value="2"/>
</dbReference>
<evidence type="ECO:0000256" key="2">
    <source>
        <dbReference type="ARBA" id="ARBA00023125"/>
    </source>
</evidence>
<accession>A0ABU7MEP5</accession>
<gene>
    <name evidence="5" type="ORF">VZC37_13190</name>
</gene>
<keyword evidence="6" id="KW-1185">Reference proteome</keyword>
<dbReference type="PANTHER" id="PTHR30154:SF34">
    <property type="entry name" value="TRANSCRIPTIONAL REGULATOR AZLB"/>
    <property type="match status" value="1"/>
</dbReference>
<proteinExistence type="predicted"/>
<evidence type="ECO:0000313" key="5">
    <source>
        <dbReference type="EMBL" id="MEE3851293.1"/>
    </source>
</evidence>